<comment type="similarity">
    <text evidence="4">Belongs to the trans-sulfuration enzymes family.</text>
</comment>
<dbReference type="GO" id="GO:0047804">
    <property type="term" value="F:cysteine-S-conjugate beta-lyase activity"/>
    <property type="evidence" value="ECO:0007669"/>
    <property type="project" value="UniProtKB-ARBA"/>
</dbReference>
<dbReference type="AlphaFoldDB" id="A0A4R2J603"/>
<gene>
    <name evidence="5" type="ORF">EV192_109372</name>
</gene>
<protein>
    <submittedName>
        <fullName evidence="5">Cystathionine beta-lyase/cystathionine gamma-synthase</fullName>
    </submittedName>
</protein>
<evidence type="ECO:0000313" key="5">
    <source>
        <dbReference type="EMBL" id="TCO54391.1"/>
    </source>
</evidence>
<evidence type="ECO:0000256" key="3">
    <source>
        <dbReference type="ARBA" id="ARBA00023239"/>
    </source>
</evidence>
<dbReference type="InterPro" id="IPR015421">
    <property type="entry name" value="PyrdxlP-dep_Trfase_major"/>
</dbReference>
<keyword evidence="3 5" id="KW-0456">Lyase</keyword>
<dbReference type="InterPro" id="IPR015424">
    <property type="entry name" value="PyrdxlP-dep_Trfase"/>
</dbReference>
<dbReference type="GO" id="GO:0005737">
    <property type="term" value="C:cytoplasm"/>
    <property type="evidence" value="ECO:0007669"/>
    <property type="project" value="TreeGrafter"/>
</dbReference>
<evidence type="ECO:0000313" key="6">
    <source>
        <dbReference type="Proteomes" id="UP000295680"/>
    </source>
</evidence>
<dbReference type="GO" id="GO:0019346">
    <property type="term" value="P:transsulfuration"/>
    <property type="evidence" value="ECO:0007669"/>
    <property type="project" value="InterPro"/>
</dbReference>
<keyword evidence="2 4" id="KW-0663">Pyridoxal phosphate</keyword>
<dbReference type="SUPFAM" id="SSF53383">
    <property type="entry name" value="PLP-dependent transferases"/>
    <property type="match status" value="1"/>
</dbReference>
<dbReference type="PANTHER" id="PTHR11808">
    <property type="entry name" value="TRANS-SULFURATION ENZYME FAMILY MEMBER"/>
    <property type="match status" value="1"/>
</dbReference>
<organism evidence="5 6">
    <name type="scientific">Actinocrispum wychmicini</name>
    <dbReference type="NCBI Taxonomy" id="1213861"/>
    <lineage>
        <taxon>Bacteria</taxon>
        <taxon>Bacillati</taxon>
        <taxon>Actinomycetota</taxon>
        <taxon>Actinomycetes</taxon>
        <taxon>Pseudonocardiales</taxon>
        <taxon>Pseudonocardiaceae</taxon>
        <taxon>Actinocrispum</taxon>
    </lineage>
</organism>
<dbReference type="Pfam" id="PF01053">
    <property type="entry name" value="Cys_Met_Meta_PP"/>
    <property type="match status" value="1"/>
</dbReference>
<dbReference type="Gene3D" id="3.90.1150.10">
    <property type="entry name" value="Aspartate Aminotransferase, domain 1"/>
    <property type="match status" value="1"/>
</dbReference>
<evidence type="ECO:0000256" key="1">
    <source>
        <dbReference type="ARBA" id="ARBA00001933"/>
    </source>
</evidence>
<dbReference type="EMBL" id="SLWS01000009">
    <property type="protein sequence ID" value="TCO54391.1"/>
    <property type="molecule type" value="Genomic_DNA"/>
</dbReference>
<dbReference type="InterPro" id="IPR015422">
    <property type="entry name" value="PyrdxlP-dep_Trfase_small"/>
</dbReference>
<comment type="cofactor">
    <cofactor evidence="1 4">
        <name>pyridoxal 5'-phosphate</name>
        <dbReference type="ChEBI" id="CHEBI:597326"/>
    </cofactor>
</comment>
<dbReference type="InterPro" id="IPR000277">
    <property type="entry name" value="Cys/Met-Metab_PyrdxlP-dep_enz"/>
</dbReference>
<dbReference type="Proteomes" id="UP000295680">
    <property type="component" value="Unassembled WGS sequence"/>
</dbReference>
<accession>A0A4R2J603</accession>
<dbReference type="Gene3D" id="3.40.640.10">
    <property type="entry name" value="Type I PLP-dependent aspartate aminotransferase-like (Major domain)"/>
    <property type="match status" value="1"/>
</dbReference>
<sequence>MPTHPEHLLSEKESRPVARPRLRCLSSETAEGADAEAATDLLLQMDSSDRRLRAAGRAMRDHARYCERNRLPVDRPVIARLTEAIENARTRIAQERVLLAGHGTSDRPELLSSGELVLRFALATYGYVRDALEWCVPACAQSHAVQFFDPVVQRTPVPAHARYGEASVREVERQTADLLGLPGTHTISATSSGQAAYTLVEAVLLRERLRPGDLVLTASTLHHEAADQLTALPFIRTLQVAGHTVDDLLAAVVRYQPRCLFLAPLGSTARQHIVDVGALLRRLTNVATQITVVIDGTTMSGALPGEVFSQSRGVEVIYYESASTYLQLGLDTAMAGIVAHPVALQGAFARQRAATSTVLYRHGADLFPRYTSEIHRRRMLRVGRNAEHVATALAENAAVSELGVVCHPSLPGHPDAHLARRLPHAGGCVTFWFHDPGRNRRADLDGVCACVLANARALGVQLTAGVGFGFSVPRLCVLPAGVGPTDDTPCYLRLSVGDRGDQLHLLVDAVASAVTDPVARVLAG</sequence>
<reference evidence="5 6" key="1">
    <citation type="submission" date="2019-03" db="EMBL/GenBank/DDBJ databases">
        <title>Genomic Encyclopedia of Type Strains, Phase IV (KMG-IV): sequencing the most valuable type-strain genomes for metagenomic binning, comparative biology and taxonomic classification.</title>
        <authorList>
            <person name="Goeker M."/>
        </authorList>
    </citation>
    <scope>NUCLEOTIDE SEQUENCE [LARGE SCALE GENOMIC DNA]</scope>
    <source>
        <strain evidence="5 6">DSM 45934</strain>
    </source>
</reference>
<dbReference type="PANTHER" id="PTHR11808:SF50">
    <property type="entry name" value="CYSTATHIONINE BETA-LYASE"/>
    <property type="match status" value="1"/>
</dbReference>
<proteinExistence type="inferred from homology"/>
<comment type="caution">
    <text evidence="5">The sequence shown here is derived from an EMBL/GenBank/DDBJ whole genome shotgun (WGS) entry which is preliminary data.</text>
</comment>
<keyword evidence="6" id="KW-1185">Reference proteome</keyword>
<name>A0A4R2J603_9PSEU</name>
<evidence type="ECO:0000256" key="2">
    <source>
        <dbReference type="ARBA" id="ARBA00022898"/>
    </source>
</evidence>
<evidence type="ECO:0000256" key="4">
    <source>
        <dbReference type="RuleBase" id="RU362118"/>
    </source>
</evidence>
<dbReference type="GO" id="GO:0030170">
    <property type="term" value="F:pyridoxal phosphate binding"/>
    <property type="evidence" value="ECO:0007669"/>
    <property type="project" value="InterPro"/>
</dbReference>